<protein>
    <submittedName>
        <fullName evidence="5">ABC transporter ATP-binding protein</fullName>
    </submittedName>
</protein>
<dbReference type="PROSITE" id="PS00211">
    <property type="entry name" value="ABC_TRANSPORTER_1"/>
    <property type="match status" value="1"/>
</dbReference>
<reference evidence="5 6" key="1">
    <citation type="journal article" date="2012" name="J. Bacteriol.">
        <title>Complete Genome Sequence of the Fruiting Myxobacterium Corallococcus coralloides DSM 2259.</title>
        <authorList>
            <person name="Huntley S."/>
            <person name="Zhang Y."/>
            <person name="Treuner-Lange A."/>
            <person name="Kneip S."/>
            <person name="Sensen C.W."/>
            <person name="Sogaard-Andersen L."/>
        </authorList>
    </citation>
    <scope>NUCLEOTIDE SEQUENCE [LARGE SCALE GENOMIC DNA]</scope>
    <source>
        <strain evidence="6">ATCC 25202 / DSM 2259 / NBRC 100086 / M2</strain>
    </source>
</reference>
<dbReference type="eggNOG" id="COG1127">
    <property type="taxonomic scope" value="Bacteria"/>
</dbReference>
<dbReference type="KEGG" id="ccx:COCOR_04286"/>
<dbReference type="RefSeq" id="WP_014397095.1">
    <property type="nucleotide sequence ID" value="NC_017030.1"/>
</dbReference>
<proteinExistence type="predicted"/>
<dbReference type="OrthoDB" id="9802264at2"/>
<dbReference type="Gene3D" id="3.40.50.300">
    <property type="entry name" value="P-loop containing nucleotide triphosphate hydrolases"/>
    <property type="match status" value="1"/>
</dbReference>
<evidence type="ECO:0000256" key="2">
    <source>
        <dbReference type="ARBA" id="ARBA00022741"/>
    </source>
</evidence>
<dbReference type="HOGENOM" id="CLU_000604_1_22_7"/>
<dbReference type="InterPro" id="IPR017871">
    <property type="entry name" value="ABC_transporter-like_CS"/>
</dbReference>
<dbReference type="GO" id="GO:0005524">
    <property type="term" value="F:ATP binding"/>
    <property type="evidence" value="ECO:0007669"/>
    <property type="project" value="UniProtKB-KW"/>
</dbReference>
<dbReference type="InterPro" id="IPR027417">
    <property type="entry name" value="P-loop_NTPase"/>
</dbReference>
<dbReference type="EMBL" id="CP003389">
    <property type="protein sequence ID" value="AFE09425.1"/>
    <property type="molecule type" value="Genomic_DNA"/>
</dbReference>
<dbReference type="PROSITE" id="PS50893">
    <property type="entry name" value="ABC_TRANSPORTER_2"/>
    <property type="match status" value="1"/>
</dbReference>
<keyword evidence="6" id="KW-1185">Reference proteome</keyword>
<dbReference type="STRING" id="1144275.COCOR_04286"/>
<accession>H8N0J0</accession>
<sequence>MIDIVDLHKTFAGNKVLTGINLTVPAGSTCVILGGSGSGKTVLMKHMIGLLKPDSGKVIIDGQDIVPMSVEGLQQVRRSFGMVFQAAALFDSMTVFENVAFPLRQHTRLSEDEIRVQVRKRLDLMGLKREVEGRFPADLSGGMRKRVGLARAVVLDPKVVLYDEPTTGLDPITTDSVDDMILTAQKELGVTSVVISHDIASAFNVANQIAFLSKGVIVEHGPPEKLRESQHPAVQVFLQTWFGKN</sequence>
<gene>
    <name evidence="5" type="primary">mkl</name>
    <name evidence="5" type="ordered locus">COCOR_04286</name>
</gene>
<dbReference type="InterPro" id="IPR003593">
    <property type="entry name" value="AAA+_ATPase"/>
</dbReference>
<dbReference type="Proteomes" id="UP000007587">
    <property type="component" value="Chromosome"/>
</dbReference>
<name>H8N0J0_CORCM</name>
<dbReference type="SMART" id="SM00382">
    <property type="entry name" value="AAA"/>
    <property type="match status" value="1"/>
</dbReference>
<feature type="domain" description="ABC transporter" evidence="4">
    <location>
        <begin position="2"/>
        <end position="239"/>
    </location>
</feature>
<dbReference type="InParanoid" id="H8N0J0"/>
<keyword evidence="1" id="KW-0813">Transport</keyword>
<dbReference type="Pfam" id="PF00005">
    <property type="entry name" value="ABC_tran"/>
    <property type="match status" value="1"/>
</dbReference>
<dbReference type="PANTHER" id="PTHR43023:SF6">
    <property type="entry name" value="INTERMEMBRANE PHOSPHOLIPID TRANSPORT SYSTEM ATP-BINDING PROTEIN MLAF"/>
    <property type="match status" value="1"/>
</dbReference>
<evidence type="ECO:0000259" key="4">
    <source>
        <dbReference type="PROSITE" id="PS50893"/>
    </source>
</evidence>
<dbReference type="AlphaFoldDB" id="H8N0J0"/>
<dbReference type="GO" id="GO:0016887">
    <property type="term" value="F:ATP hydrolysis activity"/>
    <property type="evidence" value="ECO:0007669"/>
    <property type="project" value="InterPro"/>
</dbReference>
<keyword evidence="2" id="KW-0547">Nucleotide-binding</keyword>
<dbReference type="PANTHER" id="PTHR43023">
    <property type="entry name" value="PROTEIN TRIGALACTOSYLDIACYLGLYCEROL 3, CHLOROPLASTIC"/>
    <property type="match status" value="1"/>
</dbReference>
<organism evidence="5 6">
    <name type="scientific">Corallococcus coralloides (strain ATCC 25202 / DSM 2259 / NBRC 100086 / M2)</name>
    <name type="common">Myxococcus coralloides</name>
    <dbReference type="NCBI Taxonomy" id="1144275"/>
    <lineage>
        <taxon>Bacteria</taxon>
        <taxon>Pseudomonadati</taxon>
        <taxon>Myxococcota</taxon>
        <taxon>Myxococcia</taxon>
        <taxon>Myxococcales</taxon>
        <taxon>Cystobacterineae</taxon>
        <taxon>Myxococcaceae</taxon>
        <taxon>Corallococcus</taxon>
    </lineage>
</organism>
<evidence type="ECO:0000256" key="3">
    <source>
        <dbReference type="ARBA" id="ARBA00022840"/>
    </source>
</evidence>
<dbReference type="InterPro" id="IPR003439">
    <property type="entry name" value="ABC_transporter-like_ATP-bd"/>
</dbReference>
<evidence type="ECO:0000313" key="6">
    <source>
        <dbReference type="Proteomes" id="UP000007587"/>
    </source>
</evidence>
<dbReference type="CDD" id="cd03261">
    <property type="entry name" value="ABC_Org_Solvent_Resistant"/>
    <property type="match status" value="1"/>
</dbReference>
<reference evidence="6" key="2">
    <citation type="submission" date="2012-03" db="EMBL/GenBank/DDBJ databases">
        <title>Genome sequence of the fruiting myxobacterium Corallococcus coralloides DSM 2259.</title>
        <authorList>
            <person name="Huntley S."/>
            <person name="Zhang Y."/>
            <person name="Treuner-Lange A."/>
            <person name="Sensen C.W."/>
            <person name="Sogaard-Andersen L."/>
        </authorList>
    </citation>
    <scope>NUCLEOTIDE SEQUENCE [LARGE SCALE GENOMIC DNA]</scope>
    <source>
        <strain evidence="6">ATCC 25202 / DSM 2259 / NBRC 100086 / M2</strain>
    </source>
</reference>
<evidence type="ECO:0000256" key="1">
    <source>
        <dbReference type="ARBA" id="ARBA00022448"/>
    </source>
</evidence>
<dbReference type="SUPFAM" id="SSF52540">
    <property type="entry name" value="P-loop containing nucleoside triphosphate hydrolases"/>
    <property type="match status" value="1"/>
</dbReference>
<evidence type="ECO:0000313" key="5">
    <source>
        <dbReference type="EMBL" id="AFE09425.1"/>
    </source>
</evidence>
<keyword evidence="3 5" id="KW-0067">ATP-binding</keyword>